<dbReference type="Pfam" id="PF01223">
    <property type="entry name" value="Endonuclease_NS"/>
    <property type="match status" value="1"/>
</dbReference>
<dbReference type="InterPro" id="IPR044925">
    <property type="entry name" value="His-Me_finger_sf"/>
</dbReference>
<evidence type="ECO:0000256" key="1">
    <source>
        <dbReference type="ARBA" id="ARBA00001946"/>
    </source>
</evidence>
<evidence type="ECO:0000256" key="8">
    <source>
        <dbReference type="RuleBase" id="RU366055"/>
    </source>
</evidence>
<evidence type="ECO:0000259" key="11">
    <source>
        <dbReference type="SMART" id="SM00892"/>
    </source>
</evidence>
<dbReference type="EMBL" id="JAQQLF010000010">
    <property type="protein sequence ID" value="MDC7717493.1"/>
    <property type="molecule type" value="Genomic_DNA"/>
</dbReference>
<feature type="signal peptide" evidence="9">
    <location>
        <begin position="1"/>
        <end position="26"/>
    </location>
</feature>
<evidence type="ECO:0000256" key="9">
    <source>
        <dbReference type="SAM" id="SignalP"/>
    </source>
</evidence>
<dbReference type="PANTHER" id="PTHR13966:SF5">
    <property type="entry name" value="ENDONUCLEASE G, MITOCHONDRIAL"/>
    <property type="match status" value="1"/>
</dbReference>
<evidence type="ECO:0000256" key="3">
    <source>
        <dbReference type="ARBA" id="ARBA00022722"/>
    </source>
</evidence>
<keyword evidence="9" id="KW-0732">Signal</keyword>
<dbReference type="Gene3D" id="3.40.570.10">
    <property type="entry name" value="Extracellular Endonuclease, subunit A"/>
    <property type="match status" value="1"/>
</dbReference>
<dbReference type="PANTHER" id="PTHR13966">
    <property type="entry name" value="ENDONUCLEASE RELATED"/>
    <property type="match status" value="1"/>
</dbReference>
<evidence type="ECO:0000256" key="2">
    <source>
        <dbReference type="ARBA" id="ARBA00010052"/>
    </source>
</evidence>
<keyword evidence="3 8" id="KW-0540">Nuclease</keyword>
<dbReference type="InterPro" id="IPR001604">
    <property type="entry name" value="Endo_G_ENPP1-like_dom"/>
</dbReference>
<evidence type="ECO:0000256" key="7">
    <source>
        <dbReference type="ARBA" id="ARBA00022842"/>
    </source>
</evidence>
<dbReference type="InterPro" id="IPR040255">
    <property type="entry name" value="Non-specific_endonuclease"/>
</dbReference>
<comment type="similarity">
    <text evidence="2 8">Belongs to the DNA/RNA non-specific endonuclease family.</text>
</comment>
<sequence length="259" mass="28618">MKKPLALLPLLVALVYAAAGHFQSPAAPPAANPEPSGPQVATQFADCPQLFYRNTPPAIAASLQHARVRELCFDDFAVLHDGNSRTPLFAAEKLSARSLADADEKRTDRFYEEARLRSSERATLADYRGSGYDRGHMAAAAQRTTPAAMAQSFSLANMVPQVPENNRGVWARAVEAATRKYVQRARGEVYVFTGPYFDPQQAPRYAGKVRVPDALYKLVYDPSAGKSWVYWVANADVAKPQMLAYDELVRRTGIRFLPQ</sequence>
<dbReference type="GO" id="GO:0004519">
    <property type="term" value="F:endonuclease activity"/>
    <property type="evidence" value="ECO:0007669"/>
    <property type="project" value="UniProtKB-KW"/>
</dbReference>
<dbReference type="EC" id="3.1.30.-" evidence="8"/>
<evidence type="ECO:0000256" key="4">
    <source>
        <dbReference type="ARBA" id="ARBA00022723"/>
    </source>
</evidence>
<dbReference type="PROSITE" id="PS01070">
    <property type="entry name" value="NUCLEASE_NON_SPEC"/>
    <property type="match status" value="1"/>
</dbReference>
<organism evidence="12 13">
    <name type="scientific">Vogesella aquatica</name>
    <dbReference type="NCBI Taxonomy" id="2984206"/>
    <lineage>
        <taxon>Bacteria</taxon>
        <taxon>Pseudomonadati</taxon>
        <taxon>Pseudomonadota</taxon>
        <taxon>Betaproteobacteria</taxon>
        <taxon>Neisseriales</taxon>
        <taxon>Chromobacteriaceae</taxon>
        <taxon>Vogesella</taxon>
    </lineage>
</organism>
<comment type="cofactor">
    <cofactor evidence="1 8">
        <name>Mg(2+)</name>
        <dbReference type="ChEBI" id="CHEBI:18420"/>
    </cofactor>
</comment>
<dbReference type="InterPro" id="IPR020821">
    <property type="entry name" value="ENPP1-3/EXOG-like_nuc-like"/>
</dbReference>
<evidence type="ECO:0000256" key="6">
    <source>
        <dbReference type="ARBA" id="ARBA00022801"/>
    </source>
</evidence>
<dbReference type="RefSeq" id="WP_272751805.1">
    <property type="nucleotide sequence ID" value="NZ_JAQQLF010000010.1"/>
</dbReference>
<dbReference type="InterPro" id="IPR018524">
    <property type="entry name" value="DNA/RNA_endonuclease_AS"/>
</dbReference>
<dbReference type="InterPro" id="IPR044929">
    <property type="entry name" value="DNA/RNA_non-sp_Endonuclease_sf"/>
</dbReference>
<keyword evidence="6 8" id="KW-0378">Hydrolase</keyword>
<feature type="chain" id="PRO_5045174706" description="Endonuclease" evidence="9">
    <location>
        <begin position="27"/>
        <end position="259"/>
    </location>
</feature>
<keyword evidence="7" id="KW-0460">Magnesium</keyword>
<evidence type="ECO:0000313" key="13">
    <source>
        <dbReference type="Proteomes" id="UP001219956"/>
    </source>
</evidence>
<keyword evidence="4 8" id="KW-0479">Metal-binding</keyword>
<name>A0ABT5IY73_9NEIS</name>
<reference evidence="12 13" key="1">
    <citation type="submission" date="2023-01" db="EMBL/GenBank/DDBJ databases">
        <title>Novel species of the genus Vogesella isolated from rivers.</title>
        <authorList>
            <person name="Lu H."/>
        </authorList>
    </citation>
    <scope>NUCLEOTIDE SEQUENCE [LARGE SCALE GENOMIC DNA]</scope>
    <source>
        <strain evidence="12 13">DC21W</strain>
    </source>
</reference>
<keyword evidence="13" id="KW-1185">Reference proteome</keyword>
<accession>A0ABT5IY73</accession>
<evidence type="ECO:0000259" key="10">
    <source>
        <dbReference type="SMART" id="SM00477"/>
    </source>
</evidence>
<protein>
    <recommendedName>
        <fullName evidence="8">Endonuclease</fullName>
        <ecNumber evidence="8">3.1.30.-</ecNumber>
    </recommendedName>
</protein>
<feature type="domain" description="ENPP1-3/EXOG-like endonuclease/phosphodiesterase" evidence="10">
    <location>
        <begin position="73"/>
        <end position="259"/>
    </location>
</feature>
<gene>
    <name evidence="12" type="ORF">PQU95_09740</name>
</gene>
<feature type="domain" description="DNA/RNA non-specific endonuclease/pyrophosphatase/phosphodiesterase" evidence="11">
    <location>
        <begin position="72"/>
        <end position="259"/>
    </location>
</feature>
<dbReference type="Proteomes" id="UP001219956">
    <property type="component" value="Unassembled WGS sequence"/>
</dbReference>
<evidence type="ECO:0000256" key="5">
    <source>
        <dbReference type="ARBA" id="ARBA00022759"/>
    </source>
</evidence>
<comment type="caution">
    <text evidence="12">The sequence shown here is derived from an EMBL/GenBank/DDBJ whole genome shotgun (WGS) entry which is preliminary data.</text>
</comment>
<keyword evidence="5 8" id="KW-0255">Endonuclease</keyword>
<dbReference type="SUPFAM" id="SSF54060">
    <property type="entry name" value="His-Me finger endonucleases"/>
    <property type="match status" value="1"/>
</dbReference>
<dbReference type="SMART" id="SM00892">
    <property type="entry name" value="Endonuclease_NS"/>
    <property type="match status" value="1"/>
</dbReference>
<evidence type="ECO:0000313" key="12">
    <source>
        <dbReference type="EMBL" id="MDC7717493.1"/>
    </source>
</evidence>
<proteinExistence type="inferred from homology"/>
<dbReference type="SMART" id="SM00477">
    <property type="entry name" value="NUC"/>
    <property type="match status" value="1"/>
</dbReference>